<evidence type="ECO:0000256" key="1">
    <source>
        <dbReference type="SAM" id="MobiDB-lite"/>
    </source>
</evidence>
<reference evidence="5" key="2">
    <citation type="submission" date="2018-08" db="EMBL/GenBank/DDBJ databases">
        <authorList>
            <person name="Sabatino S.J."/>
        </authorList>
    </citation>
    <scope>NUCLEOTIDE SEQUENCE</scope>
    <source>
        <strain evidence="5">Red01</strain>
        <tissue evidence="5">Muscle</tissue>
    </source>
</reference>
<dbReference type="PANTHER" id="PTHR16207:SF10">
    <property type="entry name" value="PROTEIN TASOR 2"/>
    <property type="match status" value="1"/>
</dbReference>
<dbReference type="Proteomes" id="UP000276834">
    <property type="component" value="Unassembled WGS sequence"/>
</dbReference>
<comment type="caution">
    <text evidence="5">The sequence shown here is derived from an EMBL/GenBank/DDBJ whole genome shotgun (WGS) entry which is preliminary data.</text>
</comment>
<sequence>MEENEELEDESPFVGHVDLVLSESSDAEMECEQNPGNSASPEEFGAPEEDPMPSPTSLALPFPDRSSPAPSDGAGTDPGRSPEEMSPSQEELPDPRDAPGTPDSEPDGLGVADIGDDCGAEESEDVFPGAENSPGNGTTDTEMAEIPLHPHLLESEPSSSISSVIQELPRREQSFPDMPGDSAPASPADGDSNAGIPAVPGRRQSVLCRLWKPRREVPCLLELKRCPSVVFAGVDEPEEVTGDTFQELFQAGGFVVSDEELLERMTLGQLKEVVKVLEKLNRSGRWKWLLHHRESKKLRGDLSRDDASAQKKQQLLRWCQGAELLEPLPFHGCDAAAECRRAQCLLQLQVQHVRARFAVYLTENPSSSSREILESKGILVADINTFLSTVQKVAAPFRRSYW</sequence>
<gene>
    <name evidence="4" type="ORF">DV515_00017317</name>
    <name evidence="5" type="ORF">DV515_00017320</name>
</gene>
<dbReference type="InterPro" id="IPR056242">
    <property type="entry name" value="PIN_TASOR"/>
</dbReference>
<dbReference type="Pfam" id="PF24630">
    <property type="entry name" value="PIN_TASOR"/>
    <property type="match status" value="1"/>
</dbReference>
<dbReference type="GO" id="GO:0005654">
    <property type="term" value="C:nucleoplasm"/>
    <property type="evidence" value="ECO:0007669"/>
    <property type="project" value="TreeGrafter"/>
</dbReference>
<name>A0A3L8QWB2_CHLGU</name>
<accession>A0A3L8QWB2</accession>
<protein>
    <submittedName>
        <fullName evidence="5">Uncharacterized protein</fullName>
    </submittedName>
</protein>
<reference evidence="5 6" key="1">
    <citation type="journal article" date="2018" name="Proc. R. Soc. B">
        <title>A non-coding region near Follistatin controls head colour polymorphism in the Gouldian finch.</title>
        <authorList>
            <person name="Toomey M.B."/>
            <person name="Marques C.I."/>
            <person name="Andrade P."/>
            <person name="Araujo P.M."/>
            <person name="Sabatino S."/>
            <person name="Gazda M.A."/>
            <person name="Afonso S."/>
            <person name="Lopes R.J."/>
            <person name="Corbo J.C."/>
            <person name="Carneiro M."/>
        </authorList>
    </citation>
    <scope>NUCLEOTIDE SEQUENCE [LARGE SCALE GENOMIC DNA]</scope>
    <source>
        <strain evidence="5">Red01</strain>
        <tissue evidence="5">Muscle</tissue>
    </source>
</reference>
<dbReference type="InterPro" id="IPR056243">
    <property type="entry name" value="TASOR_ab_dom"/>
</dbReference>
<evidence type="ECO:0000259" key="2">
    <source>
        <dbReference type="Pfam" id="PF23314"/>
    </source>
</evidence>
<evidence type="ECO:0000313" key="6">
    <source>
        <dbReference type="Proteomes" id="UP000276834"/>
    </source>
</evidence>
<keyword evidence="6" id="KW-1185">Reference proteome</keyword>
<feature type="compositionally biased region" description="Acidic residues" evidence="1">
    <location>
        <begin position="1"/>
        <end position="11"/>
    </location>
</feature>
<dbReference type="PANTHER" id="PTHR16207">
    <property type="entry name" value="SET DOMAIN-CONTAINING PROTEIN"/>
    <property type="match status" value="1"/>
</dbReference>
<feature type="domain" description="TASOR PIN" evidence="3">
    <location>
        <begin position="253"/>
        <end position="392"/>
    </location>
</feature>
<feature type="region of interest" description="Disordered" evidence="1">
    <location>
        <begin position="172"/>
        <end position="198"/>
    </location>
</feature>
<feature type="compositionally biased region" description="Acidic residues" evidence="1">
    <location>
        <begin position="114"/>
        <end position="125"/>
    </location>
</feature>
<dbReference type="AlphaFoldDB" id="A0A3L8QWB2"/>
<proteinExistence type="predicted"/>
<dbReference type="OrthoDB" id="5960959at2759"/>
<dbReference type="InterPro" id="IPR046432">
    <property type="entry name" value="TASOR"/>
</dbReference>
<dbReference type="GO" id="GO:0045814">
    <property type="term" value="P:negative regulation of gene expression, epigenetic"/>
    <property type="evidence" value="ECO:0007669"/>
    <property type="project" value="InterPro"/>
</dbReference>
<evidence type="ECO:0000313" key="5">
    <source>
        <dbReference type="EMBL" id="RLV71568.1"/>
    </source>
</evidence>
<dbReference type="Pfam" id="PF23314">
    <property type="entry name" value="TASOR_alpha-beta"/>
    <property type="match status" value="1"/>
</dbReference>
<feature type="region of interest" description="Disordered" evidence="1">
    <location>
        <begin position="1"/>
        <end position="142"/>
    </location>
</feature>
<dbReference type="EMBL" id="QUSF01000992">
    <property type="protein sequence ID" value="RLV71568.1"/>
    <property type="molecule type" value="Genomic_DNA"/>
</dbReference>
<organism evidence="5 6">
    <name type="scientific">Chloebia gouldiae</name>
    <name type="common">Gouldian finch</name>
    <name type="synonym">Erythrura gouldiae</name>
    <dbReference type="NCBI Taxonomy" id="44316"/>
    <lineage>
        <taxon>Eukaryota</taxon>
        <taxon>Metazoa</taxon>
        <taxon>Chordata</taxon>
        <taxon>Craniata</taxon>
        <taxon>Vertebrata</taxon>
        <taxon>Euteleostomi</taxon>
        <taxon>Archelosauria</taxon>
        <taxon>Archosauria</taxon>
        <taxon>Dinosauria</taxon>
        <taxon>Saurischia</taxon>
        <taxon>Theropoda</taxon>
        <taxon>Coelurosauria</taxon>
        <taxon>Aves</taxon>
        <taxon>Neognathae</taxon>
        <taxon>Neoaves</taxon>
        <taxon>Telluraves</taxon>
        <taxon>Australaves</taxon>
        <taxon>Passeriformes</taxon>
        <taxon>Passeroidea</taxon>
        <taxon>Passeridae</taxon>
        <taxon>Chloebia</taxon>
    </lineage>
</organism>
<feature type="domain" description="TASOR alpha/beta" evidence="2">
    <location>
        <begin position="216"/>
        <end position="249"/>
    </location>
</feature>
<evidence type="ECO:0000259" key="3">
    <source>
        <dbReference type="Pfam" id="PF24630"/>
    </source>
</evidence>
<dbReference type="EMBL" id="QUSF01000993">
    <property type="protein sequence ID" value="RLV71567.1"/>
    <property type="molecule type" value="Genomic_DNA"/>
</dbReference>
<evidence type="ECO:0000313" key="4">
    <source>
        <dbReference type="EMBL" id="RLV71567.1"/>
    </source>
</evidence>